<reference evidence="4 5" key="1">
    <citation type="submission" date="2016-03" db="EMBL/GenBank/DDBJ databases">
        <title>Whole genome sequencing of Grifola frondosa 9006-11.</title>
        <authorList>
            <person name="Min B."/>
            <person name="Park H."/>
            <person name="Kim J.-G."/>
            <person name="Cho H."/>
            <person name="Oh Y.-L."/>
            <person name="Kong W.-S."/>
            <person name="Choi I.-G."/>
        </authorList>
    </citation>
    <scope>NUCLEOTIDE SEQUENCE [LARGE SCALE GENOMIC DNA]</scope>
    <source>
        <strain evidence="4 5">9006-11</strain>
    </source>
</reference>
<protein>
    <recommendedName>
        <fullName evidence="2">Autophagy-related protein 101</fullName>
    </recommendedName>
</protein>
<proteinExistence type="inferred from homology"/>
<dbReference type="GO" id="GO:0019901">
    <property type="term" value="F:protein kinase binding"/>
    <property type="evidence" value="ECO:0007669"/>
    <property type="project" value="TreeGrafter"/>
</dbReference>
<dbReference type="OrthoDB" id="10259639at2759"/>
<evidence type="ECO:0000256" key="1">
    <source>
        <dbReference type="ARBA" id="ARBA00007130"/>
    </source>
</evidence>
<dbReference type="PANTHER" id="PTHR13292">
    <property type="entry name" value="AUTOPHAGY-RELATED PROTEIN 101"/>
    <property type="match status" value="1"/>
</dbReference>
<dbReference type="OMA" id="PIHIRAN"/>
<comment type="caution">
    <text evidence="4">The sequence shown here is derived from an EMBL/GenBank/DDBJ whole genome shotgun (WGS) entry which is preliminary data.</text>
</comment>
<dbReference type="AlphaFoldDB" id="A0A1C7LKB1"/>
<organism evidence="4 5">
    <name type="scientific">Grifola frondosa</name>
    <name type="common">Maitake</name>
    <name type="synonym">Polyporus frondosus</name>
    <dbReference type="NCBI Taxonomy" id="5627"/>
    <lineage>
        <taxon>Eukaryota</taxon>
        <taxon>Fungi</taxon>
        <taxon>Dikarya</taxon>
        <taxon>Basidiomycota</taxon>
        <taxon>Agaricomycotina</taxon>
        <taxon>Agaricomycetes</taxon>
        <taxon>Polyporales</taxon>
        <taxon>Grifolaceae</taxon>
        <taxon>Grifola</taxon>
    </lineage>
</organism>
<evidence type="ECO:0000313" key="5">
    <source>
        <dbReference type="Proteomes" id="UP000092993"/>
    </source>
</evidence>
<dbReference type="GO" id="GO:0000407">
    <property type="term" value="C:phagophore assembly site"/>
    <property type="evidence" value="ECO:0007669"/>
    <property type="project" value="TreeGrafter"/>
</dbReference>
<dbReference type="GO" id="GO:0000045">
    <property type="term" value="P:autophagosome assembly"/>
    <property type="evidence" value="ECO:0007669"/>
    <property type="project" value="TreeGrafter"/>
</dbReference>
<name>A0A1C7LKB1_GRIFR</name>
<accession>A0A1C7LKB1</accession>
<evidence type="ECO:0000256" key="2">
    <source>
        <dbReference type="ARBA" id="ARBA00018874"/>
    </source>
</evidence>
<dbReference type="STRING" id="5627.A0A1C7LKB1"/>
<dbReference type="Proteomes" id="UP000092993">
    <property type="component" value="Unassembled WGS sequence"/>
</dbReference>
<dbReference type="InterPro" id="IPR012445">
    <property type="entry name" value="ATG101"/>
</dbReference>
<dbReference type="GO" id="GO:1990316">
    <property type="term" value="C:Atg1/ULK1 kinase complex"/>
    <property type="evidence" value="ECO:0007669"/>
    <property type="project" value="TreeGrafter"/>
</dbReference>
<keyword evidence="5" id="KW-1185">Reference proteome</keyword>
<sequence>MNNHPKITIDLVLDRHTTKEVLHAVLHSILFHRLFGTVKPQIFDVLDVSMPGVNDEGMKQLVHSKVEAFWKSIEGGVNKRGQIIVTFSEKRTQKRWFSTGEVCHLTNAGSISELTSPRFLGRSALEQWIVNAEIRQPTTDRERQKFNADLAAALTQSLETMLTYTSSEQGRAAVPS</sequence>
<dbReference type="EMBL" id="LUGG01000052">
    <property type="protein sequence ID" value="OBZ65185.1"/>
    <property type="molecule type" value="Genomic_DNA"/>
</dbReference>
<dbReference type="Pfam" id="PF07855">
    <property type="entry name" value="ATG101"/>
    <property type="match status" value="1"/>
</dbReference>
<comment type="similarity">
    <text evidence="1">Belongs to the ATG101 family.</text>
</comment>
<dbReference type="PANTHER" id="PTHR13292:SF0">
    <property type="entry name" value="AUTOPHAGY-RELATED PROTEIN 101"/>
    <property type="match status" value="1"/>
</dbReference>
<gene>
    <name evidence="4" type="primary">mug66</name>
    <name evidence="4" type="ORF">A0H81_14840</name>
</gene>
<keyword evidence="3" id="KW-0072">Autophagy</keyword>
<evidence type="ECO:0000313" key="4">
    <source>
        <dbReference type="EMBL" id="OBZ65185.1"/>
    </source>
</evidence>
<evidence type="ECO:0000256" key="3">
    <source>
        <dbReference type="ARBA" id="ARBA00023006"/>
    </source>
</evidence>